<proteinExistence type="predicted"/>
<accession>A0ABS7AQX9</accession>
<feature type="transmembrane region" description="Helical" evidence="1">
    <location>
        <begin position="7"/>
        <end position="27"/>
    </location>
</feature>
<feature type="transmembrane region" description="Helical" evidence="1">
    <location>
        <begin position="33"/>
        <end position="54"/>
    </location>
</feature>
<evidence type="ECO:0000313" key="4">
    <source>
        <dbReference type="Proteomes" id="UP001519921"/>
    </source>
</evidence>
<reference evidence="3 4" key="1">
    <citation type="submission" date="2021-07" db="EMBL/GenBank/DDBJ databases">
        <title>Clostridium weizhouense sp. nov., an anaerobic bacterium isolated from activated sludge of Petroleum wastewater.</title>
        <authorList>
            <person name="Li Q."/>
        </authorList>
    </citation>
    <scope>NUCLEOTIDE SEQUENCE [LARGE SCALE GENOMIC DNA]</scope>
    <source>
        <strain evidence="3 4">YB-6</strain>
    </source>
</reference>
<organism evidence="3 4">
    <name type="scientific">Clostridium weizhouense</name>
    <dbReference type="NCBI Taxonomy" id="2859781"/>
    <lineage>
        <taxon>Bacteria</taxon>
        <taxon>Bacillati</taxon>
        <taxon>Bacillota</taxon>
        <taxon>Clostridia</taxon>
        <taxon>Eubacteriales</taxon>
        <taxon>Clostridiaceae</taxon>
        <taxon>Clostridium</taxon>
    </lineage>
</organism>
<feature type="transmembrane region" description="Helical" evidence="1">
    <location>
        <begin position="243"/>
        <end position="261"/>
    </location>
</feature>
<comment type="caution">
    <text evidence="3">The sequence shown here is derived from an EMBL/GenBank/DDBJ whole genome shotgun (WGS) entry which is preliminary data.</text>
</comment>
<evidence type="ECO:0000313" key="3">
    <source>
        <dbReference type="EMBL" id="MBW6409905.1"/>
    </source>
</evidence>
<gene>
    <name evidence="3" type="ORF">KYD98_07350</name>
</gene>
<dbReference type="InterPro" id="IPR011528">
    <property type="entry name" value="NERD"/>
</dbReference>
<dbReference type="EMBL" id="JAHXPT010000004">
    <property type="protein sequence ID" value="MBW6409905.1"/>
    <property type="molecule type" value="Genomic_DNA"/>
</dbReference>
<sequence>MKCLKCIIQIISIIIITIGFKEIFNFLNSKNNIIIMLMIYLCVLLYILFKDTVVNNRKNKMIKKAGKEGEDKVKKILSSLNKDKYKVMNSFYLRGNNLTQELDSLIISSNGIFNIEVKNFSGDITINKLGEWTRIKNGKTETIKNPKDQIQRHHKVINDVVGKNINIVDILVIANDKSTLSVKGNVNYKVLLYRDLKNYIYNYKYNCKYNIIDLEKKILNRKTGDSSIFGYKENTKYNFFDKTIIYIKFLSATCSIIYILWNIKLIF</sequence>
<keyword evidence="1" id="KW-1133">Transmembrane helix</keyword>
<evidence type="ECO:0000256" key="1">
    <source>
        <dbReference type="SAM" id="Phobius"/>
    </source>
</evidence>
<dbReference type="Proteomes" id="UP001519921">
    <property type="component" value="Unassembled WGS sequence"/>
</dbReference>
<dbReference type="Pfam" id="PF08378">
    <property type="entry name" value="NERD"/>
    <property type="match status" value="1"/>
</dbReference>
<keyword evidence="4" id="KW-1185">Reference proteome</keyword>
<keyword evidence="1" id="KW-0472">Membrane</keyword>
<protein>
    <submittedName>
        <fullName evidence="3">NERD domain-containing protein</fullName>
    </submittedName>
</protein>
<keyword evidence="1" id="KW-0812">Transmembrane</keyword>
<evidence type="ECO:0000259" key="2">
    <source>
        <dbReference type="PROSITE" id="PS50965"/>
    </source>
</evidence>
<feature type="domain" description="NERD" evidence="2">
    <location>
        <begin position="65"/>
        <end position="180"/>
    </location>
</feature>
<name>A0ABS7AQX9_9CLOT</name>
<dbReference type="RefSeq" id="WP_219778961.1">
    <property type="nucleotide sequence ID" value="NZ_JAHXPT010000004.1"/>
</dbReference>
<dbReference type="PROSITE" id="PS50965">
    <property type="entry name" value="NERD"/>
    <property type="match status" value="1"/>
</dbReference>